<protein>
    <submittedName>
        <fullName evidence="1">Uncharacterized protein</fullName>
    </submittedName>
</protein>
<organism evidence="1 2">
    <name type="scientific">Acer negundo</name>
    <name type="common">Box elder</name>
    <dbReference type="NCBI Taxonomy" id="4023"/>
    <lineage>
        <taxon>Eukaryota</taxon>
        <taxon>Viridiplantae</taxon>
        <taxon>Streptophyta</taxon>
        <taxon>Embryophyta</taxon>
        <taxon>Tracheophyta</taxon>
        <taxon>Spermatophyta</taxon>
        <taxon>Magnoliopsida</taxon>
        <taxon>eudicotyledons</taxon>
        <taxon>Gunneridae</taxon>
        <taxon>Pentapetalae</taxon>
        <taxon>rosids</taxon>
        <taxon>malvids</taxon>
        <taxon>Sapindales</taxon>
        <taxon>Sapindaceae</taxon>
        <taxon>Hippocastanoideae</taxon>
        <taxon>Acereae</taxon>
        <taxon>Acer</taxon>
    </lineage>
</organism>
<evidence type="ECO:0000313" key="1">
    <source>
        <dbReference type="EMBL" id="KAI9161827.1"/>
    </source>
</evidence>
<proteinExistence type="predicted"/>
<name>A0AAD5IGF0_ACENE</name>
<gene>
    <name evidence="1" type="ORF">LWI28_021065</name>
</gene>
<dbReference type="Proteomes" id="UP001064489">
    <property type="component" value="Chromosome 2"/>
</dbReference>
<comment type="caution">
    <text evidence="1">The sequence shown here is derived from an EMBL/GenBank/DDBJ whole genome shotgun (WGS) entry which is preliminary data.</text>
</comment>
<dbReference type="EMBL" id="JAJSOW010000106">
    <property type="protein sequence ID" value="KAI9161827.1"/>
    <property type="molecule type" value="Genomic_DNA"/>
</dbReference>
<accession>A0AAD5IGF0</accession>
<reference evidence="1" key="1">
    <citation type="journal article" date="2022" name="Plant J.">
        <title>Strategies of tolerance reflected in two North American maple genomes.</title>
        <authorList>
            <person name="McEvoy S.L."/>
            <person name="Sezen U.U."/>
            <person name="Trouern-Trend A."/>
            <person name="McMahon S.M."/>
            <person name="Schaberg P.G."/>
            <person name="Yang J."/>
            <person name="Wegrzyn J.L."/>
            <person name="Swenson N.G."/>
        </authorList>
    </citation>
    <scope>NUCLEOTIDE SEQUENCE</scope>
    <source>
        <strain evidence="1">91603</strain>
    </source>
</reference>
<evidence type="ECO:0000313" key="2">
    <source>
        <dbReference type="Proteomes" id="UP001064489"/>
    </source>
</evidence>
<dbReference type="AlphaFoldDB" id="A0AAD5IGF0"/>
<keyword evidence="2" id="KW-1185">Reference proteome</keyword>
<reference evidence="1" key="2">
    <citation type="submission" date="2023-02" db="EMBL/GenBank/DDBJ databases">
        <authorList>
            <person name="Swenson N.G."/>
            <person name="Wegrzyn J.L."/>
            <person name="Mcevoy S.L."/>
        </authorList>
    </citation>
    <scope>NUCLEOTIDE SEQUENCE</scope>
    <source>
        <strain evidence="1">91603</strain>
        <tissue evidence="1">Leaf</tissue>
    </source>
</reference>
<sequence>MKGFNLKENQEREDTVAFMLIIHFLLTPKVVNNIHKRGGTIPRDITWKLRYIKDYFKSSDTDMFLKFTFGGDGTLKGASVIFEEI</sequence>